<dbReference type="InterPro" id="IPR001077">
    <property type="entry name" value="COMT_C"/>
</dbReference>
<dbReference type="PROSITE" id="PS51683">
    <property type="entry name" value="SAM_OMT_II"/>
    <property type="match status" value="1"/>
</dbReference>
<feature type="domain" description="O-methyltransferase C-terminal" evidence="5">
    <location>
        <begin position="147"/>
        <end position="356"/>
    </location>
</feature>
<dbReference type="Proteomes" id="UP000273982">
    <property type="component" value="Chromosome"/>
</dbReference>
<dbReference type="KEGG" id="mros:EHO51_17025"/>
<name>A0A3G8M8Q0_9HYPH</name>
<dbReference type="Pfam" id="PF00891">
    <property type="entry name" value="Methyltransf_2"/>
    <property type="match status" value="1"/>
</dbReference>
<evidence type="ECO:0000256" key="1">
    <source>
        <dbReference type="ARBA" id="ARBA00022603"/>
    </source>
</evidence>
<protein>
    <submittedName>
        <fullName evidence="7">Methyltransferase domain-containing protein</fullName>
    </submittedName>
</protein>
<dbReference type="Gene3D" id="1.10.10.10">
    <property type="entry name" value="Winged helix-like DNA-binding domain superfamily/Winged helix DNA-binding domain"/>
    <property type="match status" value="1"/>
</dbReference>
<dbReference type="SUPFAM" id="SSF53335">
    <property type="entry name" value="S-adenosyl-L-methionine-dependent methyltransferases"/>
    <property type="match status" value="1"/>
</dbReference>
<dbReference type="GO" id="GO:0046983">
    <property type="term" value="F:protein dimerization activity"/>
    <property type="evidence" value="ECO:0007669"/>
    <property type="project" value="InterPro"/>
</dbReference>
<dbReference type="InterPro" id="IPR016461">
    <property type="entry name" value="COMT-like"/>
</dbReference>
<proteinExistence type="predicted"/>
<evidence type="ECO:0000259" key="5">
    <source>
        <dbReference type="Pfam" id="PF00891"/>
    </source>
</evidence>
<gene>
    <name evidence="7" type="ORF">EHO51_17025</name>
</gene>
<evidence type="ECO:0000313" key="8">
    <source>
        <dbReference type="Proteomes" id="UP000273982"/>
    </source>
</evidence>
<keyword evidence="3" id="KW-0949">S-adenosyl-L-methionine</keyword>
<dbReference type="Pfam" id="PF08100">
    <property type="entry name" value="Dimerisation"/>
    <property type="match status" value="1"/>
</dbReference>
<dbReference type="Gene3D" id="3.40.50.150">
    <property type="entry name" value="Vaccinia Virus protein VP39"/>
    <property type="match status" value="1"/>
</dbReference>
<dbReference type="EMBL" id="CP034086">
    <property type="protein sequence ID" value="AZG78296.1"/>
    <property type="molecule type" value="Genomic_DNA"/>
</dbReference>
<dbReference type="PANTHER" id="PTHR43712:SF2">
    <property type="entry name" value="O-METHYLTRANSFERASE CICE"/>
    <property type="match status" value="1"/>
</dbReference>
<dbReference type="RefSeq" id="WP_124739846.1">
    <property type="nucleotide sequence ID" value="NZ_CP034086.1"/>
</dbReference>
<dbReference type="InterPro" id="IPR029063">
    <property type="entry name" value="SAM-dependent_MTases_sf"/>
</dbReference>
<accession>A0A3G8M8Q0</accession>
<dbReference type="PANTHER" id="PTHR43712">
    <property type="entry name" value="PUTATIVE (AFU_ORTHOLOGUE AFUA_4G14580)-RELATED"/>
    <property type="match status" value="1"/>
</dbReference>
<feature type="active site" description="Proton acceptor" evidence="4">
    <location>
        <position position="284"/>
    </location>
</feature>
<feature type="domain" description="O-methyltransferase dimerisation" evidence="6">
    <location>
        <begin position="55"/>
        <end position="124"/>
    </location>
</feature>
<evidence type="ECO:0000256" key="3">
    <source>
        <dbReference type="ARBA" id="ARBA00022691"/>
    </source>
</evidence>
<dbReference type="AlphaFoldDB" id="A0A3G8M8Q0"/>
<sequence length="377" mass="40834">MSAALHPAPGGRAAWRERWLNWRNGLVADPRFQRWAAVSPFTRFIAQRRAKALFDLCAGFVYSQILLACVRLRLFETLAAGPQDVIDIASRLALSPEAAHRLLRAAASLRLLRALPNDRFALDDLGASMLGNPSVAAFVEHHTLLYDDLRDPVALLRGETTTRLSAFWPYAKGGTGDEAACGAYSELMARSQKLIAQDVLDAYRLDRHRCLLDIGGGEGAFLAAVAARHPALRLQLFDLPPVAARASRLLAAQGLSRVEIHAGSFLETPPPTGADVVTLIRVLHDHDDEKALAALGAAYAALPPGGTLVIAEPMAQTPGAKAIGDAYFGFYLLAMGSGRPRRHAEMTRLLQAAGFERIRALRSSRPLFASVLTARRV</sequence>
<evidence type="ECO:0000313" key="7">
    <source>
        <dbReference type="EMBL" id="AZG78296.1"/>
    </source>
</evidence>
<keyword evidence="2 7" id="KW-0808">Transferase</keyword>
<dbReference type="PIRSF" id="PIRSF005739">
    <property type="entry name" value="O-mtase"/>
    <property type="match status" value="1"/>
</dbReference>
<organism evidence="7 8">
    <name type="scientific">Methylocystis rosea</name>
    <dbReference type="NCBI Taxonomy" id="173366"/>
    <lineage>
        <taxon>Bacteria</taxon>
        <taxon>Pseudomonadati</taxon>
        <taxon>Pseudomonadota</taxon>
        <taxon>Alphaproteobacteria</taxon>
        <taxon>Hyphomicrobiales</taxon>
        <taxon>Methylocystaceae</taxon>
        <taxon>Methylocystis</taxon>
    </lineage>
</organism>
<keyword evidence="1 7" id="KW-0489">Methyltransferase</keyword>
<evidence type="ECO:0000256" key="4">
    <source>
        <dbReference type="PIRSR" id="PIRSR005739-1"/>
    </source>
</evidence>
<reference evidence="7 8" key="1">
    <citation type="submission" date="2018-11" db="EMBL/GenBank/DDBJ databases">
        <title>Genome squencing of methanotrophic bacteria isolated from alkaline groundwater in Korea.</title>
        <authorList>
            <person name="Nguyen L.N."/>
        </authorList>
    </citation>
    <scope>NUCLEOTIDE SEQUENCE [LARGE SCALE GENOMIC DNA]</scope>
    <source>
        <strain evidence="7 8">GW6</strain>
    </source>
</reference>
<evidence type="ECO:0000256" key="2">
    <source>
        <dbReference type="ARBA" id="ARBA00022679"/>
    </source>
</evidence>
<dbReference type="GO" id="GO:0008171">
    <property type="term" value="F:O-methyltransferase activity"/>
    <property type="evidence" value="ECO:0007669"/>
    <property type="project" value="InterPro"/>
</dbReference>
<dbReference type="InterPro" id="IPR012967">
    <property type="entry name" value="COMT_dimerisation"/>
</dbReference>
<dbReference type="InterPro" id="IPR036390">
    <property type="entry name" value="WH_DNA-bd_sf"/>
</dbReference>
<dbReference type="GO" id="GO:0032259">
    <property type="term" value="P:methylation"/>
    <property type="evidence" value="ECO:0007669"/>
    <property type="project" value="UniProtKB-KW"/>
</dbReference>
<evidence type="ECO:0000259" key="6">
    <source>
        <dbReference type="Pfam" id="PF08100"/>
    </source>
</evidence>
<dbReference type="InterPro" id="IPR036388">
    <property type="entry name" value="WH-like_DNA-bd_sf"/>
</dbReference>
<dbReference type="SUPFAM" id="SSF46785">
    <property type="entry name" value="Winged helix' DNA-binding domain"/>
    <property type="match status" value="1"/>
</dbReference>